<protein>
    <submittedName>
        <fullName evidence="1">DUF938 domain-containing protein</fullName>
    </submittedName>
</protein>
<name>A0ABV7EHJ2_9SPHN</name>
<gene>
    <name evidence="1" type="ORF">ACFODK_08320</name>
</gene>
<dbReference type="EMBL" id="JBHRSU010000028">
    <property type="protein sequence ID" value="MFC3100890.1"/>
    <property type="molecule type" value="Genomic_DNA"/>
</dbReference>
<evidence type="ECO:0000313" key="1">
    <source>
        <dbReference type="EMBL" id="MFC3100890.1"/>
    </source>
</evidence>
<dbReference type="InterPro" id="IPR029063">
    <property type="entry name" value="SAM-dependent_MTases_sf"/>
</dbReference>
<dbReference type="PANTHER" id="PTHR20974:SF0">
    <property type="entry name" value="UPF0585 PROTEIN CG18661"/>
    <property type="match status" value="1"/>
</dbReference>
<organism evidence="1 2">
    <name type="scientific">Alteraurantiacibacter lauratis</name>
    <dbReference type="NCBI Taxonomy" id="2054627"/>
    <lineage>
        <taxon>Bacteria</taxon>
        <taxon>Pseudomonadati</taxon>
        <taxon>Pseudomonadota</taxon>
        <taxon>Alphaproteobacteria</taxon>
        <taxon>Sphingomonadales</taxon>
        <taxon>Erythrobacteraceae</taxon>
        <taxon>Alteraurantiacibacter</taxon>
    </lineage>
</organism>
<evidence type="ECO:0000313" key="2">
    <source>
        <dbReference type="Proteomes" id="UP001595378"/>
    </source>
</evidence>
<dbReference type="InterPro" id="IPR010342">
    <property type="entry name" value="DUF938"/>
</dbReference>
<accession>A0ABV7EHJ2</accession>
<reference evidence="2" key="1">
    <citation type="journal article" date="2019" name="Int. J. Syst. Evol. Microbiol.">
        <title>The Global Catalogue of Microorganisms (GCM) 10K type strain sequencing project: providing services to taxonomists for standard genome sequencing and annotation.</title>
        <authorList>
            <consortium name="The Broad Institute Genomics Platform"/>
            <consortium name="The Broad Institute Genome Sequencing Center for Infectious Disease"/>
            <person name="Wu L."/>
            <person name="Ma J."/>
        </authorList>
    </citation>
    <scope>NUCLEOTIDE SEQUENCE [LARGE SCALE GENOMIC DNA]</scope>
    <source>
        <strain evidence="2">KCTC 52606</strain>
    </source>
</reference>
<dbReference type="Gene3D" id="3.40.50.150">
    <property type="entry name" value="Vaccinia Virus protein VP39"/>
    <property type="match status" value="1"/>
</dbReference>
<dbReference type="PANTHER" id="PTHR20974">
    <property type="entry name" value="UPF0585 PROTEIN CG18661"/>
    <property type="match status" value="1"/>
</dbReference>
<sequence length="197" mass="21079">MKQEAPAAARNREPIADVLAGELPASGTVLEIASGTGEHVIHFAARLPHLFWQPSDPDADARASIAAWTAEAGLRNIAPPLALDAASPEWPVQAADAIVCINMVHISPLAASEGLLRQAGRILPQGAPLIFYGPWLEDGVETAESNLAFDASLKSRNPAWGLRTTAWMDELASGNGFGRTRRVAMPANNIMLVYRKR</sequence>
<dbReference type="Pfam" id="PF06080">
    <property type="entry name" value="DUF938"/>
    <property type="match status" value="1"/>
</dbReference>
<dbReference type="CDD" id="cd02440">
    <property type="entry name" value="AdoMet_MTases"/>
    <property type="match status" value="1"/>
</dbReference>
<proteinExistence type="predicted"/>
<dbReference type="RefSeq" id="WP_336919949.1">
    <property type="nucleotide sequence ID" value="NZ_JBANRN010000013.1"/>
</dbReference>
<keyword evidence="2" id="KW-1185">Reference proteome</keyword>
<comment type="caution">
    <text evidence="1">The sequence shown here is derived from an EMBL/GenBank/DDBJ whole genome shotgun (WGS) entry which is preliminary data.</text>
</comment>
<dbReference type="Proteomes" id="UP001595378">
    <property type="component" value="Unassembled WGS sequence"/>
</dbReference>
<dbReference type="SUPFAM" id="SSF53335">
    <property type="entry name" value="S-adenosyl-L-methionine-dependent methyltransferases"/>
    <property type="match status" value="1"/>
</dbReference>